<dbReference type="PROSITE" id="PS51257">
    <property type="entry name" value="PROKAR_LIPOPROTEIN"/>
    <property type="match status" value="1"/>
</dbReference>
<dbReference type="Pfam" id="PF11721">
    <property type="entry name" value="Malectin"/>
    <property type="match status" value="1"/>
</dbReference>
<reference evidence="8" key="1">
    <citation type="submission" date="2015-11" db="EMBL/GenBank/DDBJ databases">
        <authorList>
            <person name="Varghese N."/>
        </authorList>
    </citation>
    <scope>NUCLEOTIDE SEQUENCE [LARGE SCALE GENOMIC DNA]</scope>
    <source>
        <strain evidence="8">DSM 45899</strain>
    </source>
</reference>
<evidence type="ECO:0000259" key="6">
    <source>
        <dbReference type="PROSITE" id="PS50853"/>
    </source>
</evidence>
<evidence type="ECO:0000313" key="7">
    <source>
        <dbReference type="EMBL" id="CUU58970.1"/>
    </source>
</evidence>
<dbReference type="GO" id="GO:0000272">
    <property type="term" value="P:polysaccharide catabolic process"/>
    <property type="evidence" value="ECO:0007669"/>
    <property type="project" value="UniProtKB-KW"/>
</dbReference>
<name>A0A0S4QWY2_9ACTN</name>
<dbReference type="AlphaFoldDB" id="A0A0S4QWY2"/>
<dbReference type="Gene3D" id="2.60.120.430">
    <property type="entry name" value="Galactose-binding lectin"/>
    <property type="match status" value="1"/>
</dbReference>
<evidence type="ECO:0000256" key="1">
    <source>
        <dbReference type="ARBA" id="ARBA00022801"/>
    </source>
</evidence>
<comment type="similarity">
    <text evidence="4">Belongs to the glycosyl hydrolase 5 (cellulase A) family.</text>
</comment>
<protein>
    <submittedName>
        <fullName evidence="7">Di-glucose binding within endoplasmic reticulum</fullName>
    </submittedName>
</protein>
<feature type="chain" id="PRO_5006626535" evidence="5">
    <location>
        <begin position="26"/>
        <end position="604"/>
    </location>
</feature>
<feature type="domain" description="Fibronectin type-III" evidence="6">
    <location>
        <begin position="200"/>
        <end position="298"/>
    </location>
</feature>
<dbReference type="InterPro" id="IPR017853">
    <property type="entry name" value="GH"/>
</dbReference>
<keyword evidence="1 4" id="KW-0378">Hydrolase</keyword>
<keyword evidence="3" id="KW-0119">Carbohydrate metabolism</keyword>
<dbReference type="Pfam" id="PF00150">
    <property type="entry name" value="Cellulase"/>
    <property type="match status" value="1"/>
</dbReference>
<gene>
    <name evidence="7" type="ORF">Ga0074812_12399</name>
</gene>
<evidence type="ECO:0000313" key="8">
    <source>
        <dbReference type="Proteomes" id="UP000198802"/>
    </source>
</evidence>
<dbReference type="InterPro" id="IPR003961">
    <property type="entry name" value="FN3_dom"/>
</dbReference>
<proteinExistence type="inferred from homology"/>
<feature type="signal peptide" evidence="5">
    <location>
        <begin position="1"/>
        <end position="25"/>
    </location>
</feature>
<keyword evidence="8" id="KW-1185">Reference proteome</keyword>
<keyword evidence="2 4" id="KW-0326">Glycosidase</keyword>
<evidence type="ECO:0000256" key="3">
    <source>
        <dbReference type="ARBA" id="ARBA00023326"/>
    </source>
</evidence>
<dbReference type="Proteomes" id="UP000198802">
    <property type="component" value="Unassembled WGS sequence"/>
</dbReference>
<dbReference type="SUPFAM" id="SSF51445">
    <property type="entry name" value="(Trans)glycosidases"/>
    <property type="match status" value="1"/>
</dbReference>
<accession>A0A0S4QWY2</accession>
<sequence length="604" mass="63327">MLSKFKRWRTLCVIGIFSVLTPVIAACNPIGDSEGFGPWPAQFRYRIGATSSFTDVDGNVWAPDPGPSTQTSGGTIDYTPHSLPNTNNDALYATERWGVFSYHFTGLTPGVAVLHMYFRATWEAAEGQRVFDVVANGATIMDEFDIYKDSGDAAWTADEQDHDVTIGSNGVLDVSFPAATANYGVLSAIALSPAISGVPGLSSLSASNITASSAQLNAVIDPKNGTTSYHFEYGTTASYGSRVPASSDQWVSGTRSSATVAETVSGLSPSTTYHYRLVASNGSGSASSGDQTFTTPAATSSGRITRSGSQLRLNGAQYKFTGFNWYGAITGCRPGELPTAAEADAIFAALPAHTMVRIWAMPSGTSVDTTRLAALDVIYNAAHAHGHYLDLVLENGLSDCTGLHPTYSATPSAAEIAWLDAVVTRHTDETVAIIEPANEANTGDANFKAWNDAMAARIKADNPNVLVGTGTGNNDSNQSVIQNYSSSSNIDLISYHGYSSPTNSCEARACTITAGAAAALNKPWYAGERGFCCGGGSTGTNAGNAPLLGPMYTAFLNNSTNAGVTYWDFLRGGTDPTSITPDVGGGAGSPMWNAFKAYSNPYHA</sequence>
<dbReference type="InterPro" id="IPR001547">
    <property type="entry name" value="Glyco_hydro_5"/>
</dbReference>
<dbReference type="Gene3D" id="2.60.40.10">
    <property type="entry name" value="Immunoglobulins"/>
    <property type="match status" value="1"/>
</dbReference>
<evidence type="ECO:0000256" key="4">
    <source>
        <dbReference type="RuleBase" id="RU361153"/>
    </source>
</evidence>
<organism evidence="7 8">
    <name type="scientific">Parafrankia irregularis</name>
    <dbReference type="NCBI Taxonomy" id="795642"/>
    <lineage>
        <taxon>Bacteria</taxon>
        <taxon>Bacillati</taxon>
        <taxon>Actinomycetota</taxon>
        <taxon>Actinomycetes</taxon>
        <taxon>Frankiales</taxon>
        <taxon>Frankiaceae</taxon>
        <taxon>Parafrankia</taxon>
    </lineage>
</organism>
<dbReference type="Gene3D" id="3.20.20.80">
    <property type="entry name" value="Glycosidases"/>
    <property type="match status" value="1"/>
</dbReference>
<dbReference type="InterPro" id="IPR021720">
    <property type="entry name" value="Malectin_dom"/>
</dbReference>
<dbReference type="RefSeq" id="WP_165615797.1">
    <property type="nucleotide sequence ID" value="NZ_FAOZ01000023.1"/>
</dbReference>
<dbReference type="EMBL" id="FAOZ01000023">
    <property type="protein sequence ID" value="CUU58970.1"/>
    <property type="molecule type" value="Genomic_DNA"/>
</dbReference>
<evidence type="ECO:0000256" key="2">
    <source>
        <dbReference type="ARBA" id="ARBA00023295"/>
    </source>
</evidence>
<dbReference type="GO" id="GO:0004553">
    <property type="term" value="F:hydrolase activity, hydrolyzing O-glycosyl compounds"/>
    <property type="evidence" value="ECO:0007669"/>
    <property type="project" value="InterPro"/>
</dbReference>
<dbReference type="SUPFAM" id="SSF49265">
    <property type="entry name" value="Fibronectin type III"/>
    <property type="match status" value="1"/>
</dbReference>
<keyword evidence="3" id="KW-0624">Polysaccharide degradation</keyword>
<dbReference type="InterPro" id="IPR013783">
    <property type="entry name" value="Ig-like_fold"/>
</dbReference>
<keyword evidence="5" id="KW-0732">Signal</keyword>
<dbReference type="InterPro" id="IPR036116">
    <property type="entry name" value="FN3_sf"/>
</dbReference>
<dbReference type="PROSITE" id="PS50853">
    <property type="entry name" value="FN3"/>
    <property type="match status" value="1"/>
</dbReference>
<evidence type="ECO:0000256" key="5">
    <source>
        <dbReference type="SAM" id="SignalP"/>
    </source>
</evidence>